<dbReference type="EMBL" id="JASSZA010000009">
    <property type="protein sequence ID" value="KAK2101822.1"/>
    <property type="molecule type" value="Genomic_DNA"/>
</dbReference>
<gene>
    <name evidence="1" type="primary">SOX5_3</name>
    <name evidence="1" type="ORF">P7K49_019488</name>
</gene>
<reference evidence="1 2" key="1">
    <citation type="submission" date="2023-05" db="EMBL/GenBank/DDBJ databases">
        <title>B98-5 Cell Line De Novo Hybrid Assembly: An Optical Mapping Approach.</title>
        <authorList>
            <person name="Kananen K."/>
            <person name="Auerbach J.A."/>
            <person name="Kautto E."/>
            <person name="Blachly J.S."/>
        </authorList>
    </citation>
    <scope>NUCLEOTIDE SEQUENCE [LARGE SCALE GENOMIC DNA]</scope>
    <source>
        <strain evidence="1">B95-8</strain>
        <tissue evidence="1">Cell line</tissue>
    </source>
</reference>
<evidence type="ECO:0000313" key="2">
    <source>
        <dbReference type="Proteomes" id="UP001266305"/>
    </source>
</evidence>
<comment type="caution">
    <text evidence="1">The sequence shown here is derived from an EMBL/GenBank/DDBJ whole genome shotgun (WGS) entry which is preliminary data.</text>
</comment>
<sequence>MLRDPMDAFLKTEKTTLESLTQQLAVKQNEEGKFSHAMMDFNLSGDSDAILRSRTRLEE</sequence>
<evidence type="ECO:0000313" key="1">
    <source>
        <dbReference type="EMBL" id="KAK2101822.1"/>
    </source>
</evidence>
<dbReference type="Proteomes" id="UP001266305">
    <property type="component" value="Unassembled WGS sequence"/>
</dbReference>
<name>A0ABQ9UXJ7_SAGOE</name>
<accession>A0ABQ9UXJ7</accession>
<keyword evidence="2" id="KW-1185">Reference proteome</keyword>
<proteinExistence type="predicted"/>
<protein>
    <submittedName>
        <fullName evidence="1">Transcription factor SOX-5</fullName>
    </submittedName>
</protein>
<organism evidence="1 2">
    <name type="scientific">Saguinus oedipus</name>
    <name type="common">Cotton-top tamarin</name>
    <name type="synonym">Oedipomidas oedipus</name>
    <dbReference type="NCBI Taxonomy" id="9490"/>
    <lineage>
        <taxon>Eukaryota</taxon>
        <taxon>Metazoa</taxon>
        <taxon>Chordata</taxon>
        <taxon>Craniata</taxon>
        <taxon>Vertebrata</taxon>
        <taxon>Euteleostomi</taxon>
        <taxon>Mammalia</taxon>
        <taxon>Eutheria</taxon>
        <taxon>Euarchontoglires</taxon>
        <taxon>Primates</taxon>
        <taxon>Haplorrhini</taxon>
        <taxon>Platyrrhini</taxon>
        <taxon>Cebidae</taxon>
        <taxon>Callitrichinae</taxon>
        <taxon>Saguinus</taxon>
    </lineage>
</organism>